<feature type="transmembrane region" description="Helical" evidence="1">
    <location>
        <begin position="122"/>
        <end position="143"/>
    </location>
</feature>
<evidence type="ECO:0000256" key="1">
    <source>
        <dbReference type="SAM" id="Phobius"/>
    </source>
</evidence>
<evidence type="ECO:0000313" key="2">
    <source>
        <dbReference type="EMBL" id="CUP28519.1"/>
    </source>
</evidence>
<protein>
    <submittedName>
        <fullName evidence="2">Uncharacterized protein</fullName>
    </submittedName>
</protein>
<evidence type="ECO:0000313" key="3">
    <source>
        <dbReference type="Proteomes" id="UP000095606"/>
    </source>
</evidence>
<proteinExistence type="predicted"/>
<keyword evidence="1" id="KW-0812">Transmembrane</keyword>
<organism evidence="2 3">
    <name type="scientific">Bacteroides faecis</name>
    <dbReference type="NCBI Taxonomy" id="674529"/>
    <lineage>
        <taxon>Bacteria</taxon>
        <taxon>Pseudomonadati</taxon>
        <taxon>Bacteroidota</taxon>
        <taxon>Bacteroidia</taxon>
        <taxon>Bacteroidales</taxon>
        <taxon>Bacteroidaceae</taxon>
        <taxon>Bacteroides</taxon>
    </lineage>
</organism>
<accession>A0A174M415</accession>
<name>A0A174M415_9BACE</name>
<dbReference type="EMBL" id="CZAE01000009">
    <property type="protein sequence ID" value="CUP28519.1"/>
    <property type="molecule type" value="Genomic_DNA"/>
</dbReference>
<keyword evidence="1" id="KW-0472">Membrane</keyword>
<dbReference type="AlphaFoldDB" id="A0A174M415"/>
<keyword evidence="1" id="KW-1133">Transmembrane helix</keyword>
<reference evidence="2 3" key="1">
    <citation type="submission" date="2015-09" db="EMBL/GenBank/DDBJ databases">
        <authorList>
            <consortium name="Pathogen Informatics"/>
        </authorList>
    </citation>
    <scope>NUCLEOTIDE SEQUENCE [LARGE SCALE GENOMIC DNA]</scope>
    <source>
        <strain evidence="2 3">2789STDY5834846</strain>
    </source>
</reference>
<dbReference type="Proteomes" id="UP000095606">
    <property type="component" value="Unassembled WGS sequence"/>
</dbReference>
<gene>
    <name evidence="2" type="ORF">ERS852461_02245</name>
</gene>
<sequence length="157" mass="17952">MPDAVIRRFLHYLLIGEVLVAQFEGDNETAAFARFAFYPNGAVMEFDNTFGQCQSDTGSGSRIQGVQTFGLIETVEYLIYFSGSDARARIFYFDNDRVVLLRYVDGDGVFRLCMLQCVRQQIVHYLLHLLLVVPYFNIIRLFVELEVDLLAAGVFQK</sequence>